<feature type="region of interest" description="Disordered" evidence="1">
    <location>
        <begin position="1"/>
        <end position="27"/>
    </location>
</feature>
<accession>A0A9W9D248</accession>
<dbReference type="EMBL" id="JAPEVB010000001">
    <property type="protein sequence ID" value="KAJ4396591.1"/>
    <property type="molecule type" value="Genomic_DNA"/>
</dbReference>
<comment type="caution">
    <text evidence="2">The sequence shown here is derived from an EMBL/GenBank/DDBJ whole genome shotgun (WGS) entry which is preliminary data.</text>
</comment>
<evidence type="ECO:0000313" key="3">
    <source>
        <dbReference type="Proteomes" id="UP001140453"/>
    </source>
</evidence>
<protein>
    <submittedName>
        <fullName evidence="2">Uncharacterized protein</fullName>
    </submittedName>
</protein>
<name>A0A9W9D248_9PEZI</name>
<gene>
    <name evidence="2" type="ORF">N0V93_000812</name>
</gene>
<evidence type="ECO:0000256" key="1">
    <source>
        <dbReference type="SAM" id="MobiDB-lite"/>
    </source>
</evidence>
<feature type="compositionally biased region" description="Basic and acidic residues" evidence="1">
    <location>
        <begin position="15"/>
        <end position="27"/>
    </location>
</feature>
<evidence type="ECO:0000313" key="2">
    <source>
        <dbReference type="EMBL" id="KAJ4396591.1"/>
    </source>
</evidence>
<proteinExistence type="predicted"/>
<organism evidence="2 3">
    <name type="scientific">Gnomoniopsis smithogilvyi</name>
    <dbReference type="NCBI Taxonomy" id="1191159"/>
    <lineage>
        <taxon>Eukaryota</taxon>
        <taxon>Fungi</taxon>
        <taxon>Dikarya</taxon>
        <taxon>Ascomycota</taxon>
        <taxon>Pezizomycotina</taxon>
        <taxon>Sordariomycetes</taxon>
        <taxon>Sordariomycetidae</taxon>
        <taxon>Diaporthales</taxon>
        <taxon>Gnomoniaceae</taxon>
        <taxon>Gnomoniopsis</taxon>
    </lineage>
</organism>
<reference evidence="2" key="1">
    <citation type="submission" date="2022-10" db="EMBL/GenBank/DDBJ databases">
        <title>Tapping the CABI collections for fungal endophytes: first genome assemblies for Collariella, Neodidymelliopsis, Ascochyta clinopodiicola, Didymella pomorum, Didymosphaeria variabile, Neocosmospora piperis and Neocucurbitaria cava.</title>
        <authorList>
            <person name="Hill R."/>
        </authorList>
    </citation>
    <scope>NUCLEOTIDE SEQUENCE</scope>
    <source>
        <strain evidence="2">IMI 355082</strain>
    </source>
</reference>
<dbReference type="Proteomes" id="UP001140453">
    <property type="component" value="Unassembled WGS sequence"/>
</dbReference>
<sequence length="81" mass="9550">MYGGRQALYQKRRERKPEEDRNGFEGSRDFINYPKESQAWLHILGARSHFSLPDPHWLAIHLTLTPMGLPAFYKDVYEDIS</sequence>
<keyword evidence="3" id="KW-1185">Reference proteome</keyword>
<dbReference type="AlphaFoldDB" id="A0A9W9D248"/>